<name>A0ACA9RDB7_9GLOM</name>
<feature type="non-terminal residue" evidence="1">
    <location>
        <position position="1"/>
    </location>
</feature>
<reference evidence="1" key="1">
    <citation type="submission" date="2021-06" db="EMBL/GenBank/DDBJ databases">
        <authorList>
            <person name="Kallberg Y."/>
            <person name="Tangrot J."/>
            <person name="Rosling A."/>
        </authorList>
    </citation>
    <scope>NUCLEOTIDE SEQUENCE</scope>
    <source>
        <strain evidence="1">28 12/20/2015</strain>
    </source>
</reference>
<dbReference type="EMBL" id="CAJVPW010065921">
    <property type="protein sequence ID" value="CAG8787587.1"/>
    <property type="molecule type" value="Genomic_DNA"/>
</dbReference>
<evidence type="ECO:0000313" key="2">
    <source>
        <dbReference type="Proteomes" id="UP000789366"/>
    </source>
</evidence>
<organism evidence="1 2">
    <name type="scientific">Cetraspora pellucida</name>
    <dbReference type="NCBI Taxonomy" id="1433469"/>
    <lineage>
        <taxon>Eukaryota</taxon>
        <taxon>Fungi</taxon>
        <taxon>Fungi incertae sedis</taxon>
        <taxon>Mucoromycota</taxon>
        <taxon>Glomeromycotina</taxon>
        <taxon>Glomeromycetes</taxon>
        <taxon>Diversisporales</taxon>
        <taxon>Gigasporaceae</taxon>
        <taxon>Cetraspora</taxon>
    </lineage>
</organism>
<protein>
    <submittedName>
        <fullName evidence="1">6885_t:CDS:1</fullName>
    </submittedName>
</protein>
<feature type="non-terminal residue" evidence="1">
    <location>
        <position position="121"/>
    </location>
</feature>
<sequence length="121" mass="14503">FQPYMEKLGTIFILVDQVRIDSDIDKKELITFWHAVCEDYPENVQLFISNEDIISHLHMYYVSINHTTENIVYNQTTLPKYYGLILMGCRLSSEYHQKWMEAQNFFWALSSMIFGDFYDDH</sequence>
<accession>A0ACA9RDB7</accession>
<evidence type="ECO:0000313" key="1">
    <source>
        <dbReference type="EMBL" id="CAG8787587.1"/>
    </source>
</evidence>
<keyword evidence="2" id="KW-1185">Reference proteome</keyword>
<proteinExistence type="predicted"/>
<gene>
    <name evidence="1" type="ORF">SPELUC_LOCUS16937</name>
</gene>
<dbReference type="Proteomes" id="UP000789366">
    <property type="component" value="Unassembled WGS sequence"/>
</dbReference>
<comment type="caution">
    <text evidence="1">The sequence shown here is derived from an EMBL/GenBank/DDBJ whole genome shotgun (WGS) entry which is preliminary data.</text>
</comment>